<reference evidence="1 2" key="1">
    <citation type="submission" date="2013-11" db="EMBL/GenBank/DDBJ databases">
        <title>Draft genome of the bovine lungworm Dictyocaulus viviparus.</title>
        <authorList>
            <person name="Mitreva M."/>
        </authorList>
    </citation>
    <scope>NUCLEOTIDE SEQUENCE [LARGE SCALE GENOMIC DNA]</scope>
    <source>
        <strain evidence="1 2">HannoverDv2000</strain>
    </source>
</reference>
<dbReference type="Proteomes" id="UP000053766">
    <property type="component" value="Unassembled WGS sequence"/>
</dbReference>
<organism evidence="1 2">
    <name type="scientific">Dictyocaulus viviparus</name>
    <name type="common">Bovine lungworm</name>
    <dbReference type="NCBI Taxonomy" id="29172"/>
    <lineage>
        <taxon>Eukaryota</taxon>
        <taxon>Metazoa</taxon>
        <taxon>Ecdysozoa</taxon>
        <taxon>Nematoda</taxon>
        <taxon>Chromadorea</taxon>
        <taxon>Rhabditida</taxon>
        <taxon>Rhabditina</taxon>
        <taxon>Rhabditomorpha</taxon>
        <taxon>Strongyloidea</taxon>
        <taxon>Metastrongylidae</taxon>
        <taxon>Dictyocaulus</taxon>
    </lineage>
</organism>
<accession>A0A0D8XKC2</accession>
<name>A0A0D8XKC2_DICVI</name>
<evidence type="ECO:0000313" key="1">
    <source>
        <dbReference type="EMBL" id="KJH42756.1"/>
    </source>
</evidence>
<dbReference type="AlphaFoldDB" id="A0A0D8XKC2"/>
<proteinExistence type="predicted"/>
<reference evidence="2" key="2">
    <citation type="journal article" date="2016" name="Sci. Rep.">
        <title>Dictyocaulus viviparus genome, variome and transcriptome elucidate lungworm biology and support future intervention.</title>
        <authorList>
            <person name="McNulty S.N."/>
            <person name="Strube C."/>
            <person name="Rosa B.A."/>
            <person name="Martin J.C."/>
            <person name="Tyagi R."/>
            <person name="Choi Y.J."/>
            <person name="Wang Q."/>
            <person name="Hallsworth Pepin K."/>
            <person name="Zhang X."/>
            <person name="Ozersky P."/>
            <person name="Wilson R.K."/>
            <person name="Sternberg P.W."/>
            <person name="Gasser R.B."/>
            <person name="Mitreva M."/>
        </authorList>
    </citation>
    <scope>NUCLEOTIDE SEQUENCE [LARGE SCALE GENOMIC DNA]</scope>
    <source>
        <strain evidence="2">HannoverDv2000</strain>
    </source>
</reference>
<evidence type="ECO:0000313" key="2">
    <source>
        <dbReference type="Proteomes" id="UP000053766"/>
    </source>
</evidence>
<sequence length="145" mass="16915">MIRPKHLKNLPAVLTETLNAKFQVNGKLARSCCHTKRNDHDIGNYRPIELTRVIPNLIERVLKEQPREQAGLRKRFSPRDHIYTTTIFKLNLNKMMLMKSEYVFIAPFTLNGKNISECSSYVYLGHKINMMNDEALELSRRERAA</sequence>
<gene>
    <name evidence="1" type="ORF">DICVIV_11247</name>
</gene>
<dbReference type="OrthoDB" id="5817693at2759"/>
<keyword evidence="2" id="KW-1185">Reference proteome</keyword>
<protein>
    <submittedName>
        <fullName evidence="1">Uncharacterized protein</fullName>
    </submittedName>
</protein>
<dbReference type="EMBL" id="KN716629">
    <property type="protein sequence ID" value="KJH42756.1"/>
    <property type="molecule type" value="Genomic_DNA"/>
</dbReference>